<dbReference type="InterPro" id="IPR008709">
    <property type="entry name" value="Neurochondrin"/>
</dbReference>
<proteinExistence type="predicted"/>
<keyword evidence="3" id="KW-1185">Reference proteome</keyword>
<dbReference type="PANTHER" id="PTHR13109">
    <property type="entry name" value="NEUROCHONDRIN"/>
    <property type="match status" value="1"/>
</dbReference>
<evidence type="ECO:0000313" key="3">
    <source>
        <dbReference type="Proteomes" id="UP000799302"/>
    </source>
</evidence>
<dbReference type="PANTHER" id="PTHR13109:SF7">
    <property type="entry name" value="NEUROCHONDRIN"/>
    <property type="match status" value="1"/>
</dbReference>
<name>A0A6A6UPC1_9PEZI</name>
<dbReference type="Proteomes" id="UP000799302">
    <property type="component" value="Unassembled WGS sequence"/>
</dbReference>
<dbReference type="Pfam" id="PF05536">
    <property type="entry name" value="Neurochondrin"/>
    <property type="match status" value="1"/>
</dbReference>
<sequence length="618" mass="69631">MSVMEEALEQIRNELKPQDNTARLMGLLRLQILLKNHEEMLQDATVMQSMWHAIPKIYLIRLLKARESKSVSAENASQMNHLAVAIIHTFLASLQNDETVVEEMATKFVKPLVSLLCTQLDSQLEQTLAYQILGRLVQTRAGAINFLHETCTDLMTVRYQQDEWHFNHITILLRECWRSLAQDTEKIELWEAQIVIYIEHLTARPDPSPMLSMLAEVILDSKHSKISPWILHALQKVKEIFIASPTQPIYQATISLTAAMLSLPSQSKPMPELIFSQTPPNFTPLFLKMMLADVQASIPSLMETLNLPTYAETSLRLANTYSLIGGVLLLIVDAVKNDNSINIPPSQILEIRRDLSDTFGLTVEYFRDRWDASIAGTAGLHPETRAAEQTSTTKPRLLGWDDSTQPIGKDPIFYCAMQSLALWICEDEGPDVHLQTIGIIDVLLGLYGMSCNDGNNDFRQPVLMVFSGLFGDFAEARKSFIELDGMEALVNDTISALAQKSHVDVLEEMLRVLDQVVESKEVYLSRLDWLRLIPLIKGIGKKQMIADLGVTVAAFQLATSLYAKAPKKMQAAQKRDLASIYKSASQVLDMDMKHNFAGQEGLVDELQRIIERLHEYVD</sequence>
<dbReference type="AlphaFoldDB" id="A0A6A6UPC1"/>
<evidence type="ECO:0000256" key="1">
    <source>
        <dbReference type="SAM" id="MobiDB-lite"/>
    </source>
</evidence>
<dbReference type="InterPro" id="IPR016024">
    <property type="entry name" value="ARM-type_fold"/>
</dbReference>
<reference evidence="2" key="1">
    <citation type="journal article" date="2020" name="Stud. Mycol.">
        <title>101 Dothideomycetes genomes: a test case for predicting lifestyles and emergence of pathogens.</title>
        <authorList>
            <person name="Haridas S."/>
            <person name="Albert R."/>
            <person name="Binder M."/>
            <person name="Bloem J."/>
            <person name="Labutti K."/>
            <person name="Salamov A."/>
            <person name="Andreopoulos B."/>
            <person name="Baker S."/>
            <person name="Barry K."/>
            <person name="Bills G."/>
            <person name="Bluhm B."/>
            <person name="Cannon C."/>
            <person name="Castanera R."/>
            <person name="Culley D."/>
            <person name="Daum C."/>
            <person name="Ezra D."/>
            <person name="Gonzalez J."/>
            <person name="Henrissat B."/>
            <person name="Kuo A."/>
            <person name="Liang C."/>
            <person name="Lipzen A."/>
            <person name="Lutzoni F."/>
            <person name="Magnuson J."/>
            <person name="Mondo S."/>
            <person name="Nolan M."/>
            <person name="Ohm R."/>
            <person name="Pangilinan J."/>
            <person name="Park H.-J."/>
            <person name="Ramirez L."/>
            <person name="Alfaro M."/>
            <person name="Sun H."/>
            <person name="Tritt A."/>
            <person name="Yoshinaga Y."/>
            <person name="Zwiers L.-H."/>
            <person name="Turgeon B."/>
            <person name="Goodwin S."/>
            <person name="Spatafora J."/>
            <person name="Crous P."/>
            <person name="Grigoriev I."/>
        </authorList>
    </citation>
    <scope>NUCLEOTIDE SEQUENCE</scope>
    <source>
        <strain evidence="2">CBS 115976</strain>
    </source>
</reference>
<dbReference type="EMBL" id="MU004230">
    <property type="protein sequence ID" value="KAF2674129.1"/>
    <property type="molecule type" value="Genomic_DNA"/>
</dbReference>
<accession>A0A6A6UPC1</accession>
<dbReference type="OrthoDB" id="8962942at2759"/>
<gene>
    <name evidence="2" type="ORF">BT63DRAFT_449117</name>
</gene>
<protein>
    <recommendedName>
        <fullName evidence="4">DUF1941-domain-containing protein</fullName>
    </recommendedName>
</protein>
<dbReference type="SUPFAM" id="SSF48371">
    <property type="entry name" value="ARM repeat"/>
    <property type="match status" value="1"/>
</dbReference>
<feature type="region of interest" description="Disordered" evidence="1">
    <location>
        <begin position="381"/>
        <end position="400"/>
    </location>
</feature>
<evidence type="ECO:0000313" key="2">
    <source>
        <dbReference type="EMBL" id="KAF2674129.1"/>
    </source>
</evidence>
<organism evidence="2 3">
    <name type="scientific">Microthyrium microscopicum</name>
    <dbReference type="NCBI Taxonomy" id="703497"/>
    <lineage>
        <taxon>Eukaryota</taxon>
        <taxon>Fungi</taxon>
        <taxon>Dikarya</taxon>
        <taxon>Ascomycota</taxon>
        <taxon>Pezizomycotina</taxon>
        <taxon>Dothideomycetes</taxon>
        <taxon>Dothideomycetes incertae sedis</taxon>
        <taxon>Microthyriales</taxon>
        <taxon>Microthyriaceae</taxon>
        <taxon>Microthyrium</taxon>
    </lineage>
</organism>
<evidence type="ECO:0008006" key="4">
    <source>
        <dbReference type="Google" id="ProtNLM"/>
    </source>
</evidence>